<evidence type="ECO:0000256" key="4">
    <source>
        <dbReference type="ARBA" id="ARBA00022827"/>
    </source>
</evidence>
<dbReference type="PROSITE" id="PS00978">
    <property type="entry name" value="FAD_G3PDH_2"/>
    <property type="match status" value="1"/>
</dbReference>
<dbReference type="EMBL" id="QWLB01000021">
    <property type="protein sequence ID" value="RIH92343.1"/>
    <property type="molecule type" value="Genomic_DNA"/>
</dbReference>
<dbReference type="PANTHER" id="PTHR11985">
    <property type="entry name" value="GLYCEROL-3-PHOSPHATE DEHYDROGENASE"/>
    <property type="match status" value="1"/>
</dbReference>
<feature type="domain" description="Alpha-glycerophosphate oxidase C-terminal" evidence="7">
    <location>
        <begin position="401"/>
        <end position="520"/>
    </location>
</feature>
<evidence type="ECO:0000256" key="5">
    <source>
        <dbReference type="ARBA" id="ARBA00023002"/>
    </source>
</evidence>
<dbReference type="InterPro" id="IPR031656">
    <property type="entry name" value="DAO_C"/>
</dbReference>
<dbReference type="Gene3D" id="3.30.9.10">
    <property type="entry name" value="D-Amino Acid Oxidase, subunit A, domain 2"/>
    <property type="match status" value="1"/>
</dbReference>
<evidence type="ECO:0000259" key="6">
    <source>
        <dbReference type="Pfam" id="PF01266"/>
    </source>
</evidence>
<dbReference type="InterPro" id="IPR006076">
    <property type="entry name" value="FAD-dep_OxRdtase"/>
</dbReference>
<reference evidence="8 9" key="1">
    <citation type="submission" date="2018-08" db="EMBL/GenBank/DDBJ databases">
        <title>Meiothermus granaticius genome AF-68 sequencing project.</title>
        <authorList>
            <person name="Da Costa M.S."/>
            <person name="Albuquerque L."/>
            <person name="Raposo P."/>
            <person name="Froufe H.J.C."/>
            <person name="Barroso C.S."/>
            <person name="Egas C."/>
        </authorList>
    </citation>
    <scope>NUCLEOTIDE SEQUENCE [LARGE SCALE GENOMIC DNA]</scope>
    <source>
        <strain evidence="8 9">AF-68</strain>
    </source>
</reference>
<sequence length="536" mass="58600">MGDTMNRNHLLEQLSTQTFDLLVIGGGASGTGVALEAASRGLKVALLERYDFAEGTSSRSTKLIHGGVRYLEIAVKTFDRVQLNLVRDALHERSIMLRNAPHLSRPLWLLTPLYKPWEVPYYYTGLKIYELLSGPQHLGRSHYLSPQETLKRFPEVQQAGLKGAVAYQDGQFDDARFNLELALTAIQQGAVALNNTEVTGLLKREGRLVGAAVKDRLGGRELEVTAKVVVNATGPFCDTIRHLDDPQAPPILKASSGVHIVLDKQYSPPDTGLLIPHTEDGRVVFVLPWQGGTLVGTTDNPAPVSDHPKVSEEEIRYILRQVQPYLGEIPRPAVRSSWSGLRPLVSRPDADTAKLARDHLVQESPSGLLTLTGGKWTTYRKMALDLVNYAVRRFGLPAGESRTASLPLLGGQGFDPGGAERLKAQGFPGDVAEHLHHAFGSRAAEVARIAAEGHAERLAPNWPYLEAEVLYSTRFELAHTPLDILARRTRLAFLDTQAALAAIPRVSALMGQELGWSPQEIANQAEAAQAQLLQAI</sequence>
<protein>
    <submittedName>
        <fullName evidence="8">Aerobic glycerol-3-phosphate dehydrogenase</fullName>
        <ecNumber evidence="8">1.1.5.3</ecNumber>
    </submittedName>
</protein>
<dbReference type="Gene3D" id="3.50.50.60">
    <property type="entry name" value="FAD/NAD(P)-binding domain"/>
    <property type="match status" value="1"/>
</dbReference>
<dbReference type="Gene3D" id="1.10.8.870">
    <property type="entry name" value="Alpha-glycerophosphate oxidase, cap domain"/>
    <property type="match status" value="1"/>
</dbReference>
<keyword evidence="4" id="KW-0274">FAD</keyword>
<evidence type="ECO:0000256" key="3">
    <source>
        <dbReference type="ARBA" id="ARBA00022630"/>
    </source>
</evidence>
<evidence type="ECO:0000313" key="9">
    <source>
        <dbReference type="Proteomes" id="UP000266178"/>
    </source>
</evidence>
<name>A0A399F8C4_9DEIN</name>
<dbReference type="InterPro" id="IPR038299">
    <property type="entry name" value="DAO_C_sf"/>
</dbReference>
<dbReference type="GO" id="GO:0004368">
    <property type="term" value="F:glycerol-3-phosphate dehydrogenase (quinone) activity"/>
    <property type="evidence" value="ECO:0007669"/>
    <property type="project" value="UniProtKB-EC"/>
</dbReference>
<dbReference type="Pfam" id="PF16901">
    <property type="entry name" value="DAO_C"/>
    <property type="match status" value="1"/>
</dbReference>
<accession>A0A399F8C4</accession>
<gene>
    <name evidence="8" type="primary">glpD</name>
    <name evidence="8" type="ORF">Mgrana_01774</name>
</gene>
<dbReference type="SUPFAM" id="SSF54373">
    <property type="entry name" value="FAD-linked reductases, C-terminal domain"/>
    <property type="match status" value="1"/>
</dbReference>
<dbReference type="InterPro" id="IPR036188">
    <property type="entry name" value="FAD/NAD-bd_sf"/>
</dbReference>
<dbReference type="Proteomes" id="UP000266178">
    <property type="component" value="Unassembled WGS sequence"/>
</dbReference>
<dbReference type="PANTHER" id="PTHR11985:SF15">
    <property type="entry name" value="GLYCEROL-3-PHOSPHATE DEHYDROGENASE, MITOCHONDRIAL"/>
    <property type="match status" value="1"/>
</dbReference>
<dbReference type="AlphaFoldDB" id="A0A399F8C4"/>
<evidence type="ECO:0000313" key="8">
    <source>
        <dbReference type="EMBL" id="RIH92343.1"/>
    </source>
</evidence>
<evidence type="ECO:0000259" key="7">
    <source>
        <dbReference type="Pfam" id="PF16901"/>
    </source>
</evidence>
<evidence type="ECO:0000256" key="2">
    <source>
        <dbReference type="ARBA" id="ARBA00007330"/>
    </source>
</evidence>
<keyword evidence="9" id="KW-1185">Reference proteome</keyword>
<keyword evidence="3" id="KW-0285">Flavoprotein</keyword>
<dbReference type="SUPFAM" id="SSF51905">
    <property type="entry name" value="FAD/NAD(P)-binding domain"/>
    <property type="match status" value="1"/>
</dbReference>
<dbReference type="InterPro" id="IPR000447">
    <property type="entry name" value="G3P_DH_FAD-dep"/>
</dbReference>
<dbReference type="PRINTS" id="PR01001">
    <property type="entry name" value="FADG3PDH"/>
</dbReference>
<comment type="similarity">
    <text evidence="2">Belongs to the FAD-dependent glycerol-3-phosphate dehydrogenase family.</text>
</comment>
<feature type="domain" description="FAD dependent oxidoreductase" evidence="6">
    <location>
        <begin position="20"/>
        <end position="378"/>
    </location>
</feature>
<dbReference type="EC" id="1.1.5.3" evidence="8"/>
<organism evidence="8 9">
    <name type="scientific">Meiothermus granaticius NBRC 107808</name>
    <dbReference type="NCBI Taxonomy" id="1227551"/>
    <lineage>
        <taxon>Bacteria</taxon>
        <taxon>Thermotogati</taxon>
        <taxon>Deinococcota</taxon>
        <taxon>Deinococci</taxon>
        <taxon>Thermales</taxon>
        <taxon>Thermaceae</taxon>
        <taxon>Meiothermus</taxon>
    </lineage>
</organism>
<dbReference type="Pfam" id="PF01266">
    <property type="entry name" value="DAO"/>
    <property type="match status" value="1"/>
</dbReference>
<comment type="caution">
    <text evidence="8">The sequence shown here is derived from an EMBL/GenBank/DDBJ whole genome shotgun (WGS) entry which is preliminary data.</text>
</comment>
<keyword evidence="5 8" id="KW-0560">Oxidoreductase</keyword>
<evidence type="ECO:0000256" key="1">
    <source>
        <dbReference type="ARBA" id="ARBA00001974"/>
    </source>
</evidence>
<dbReference type="GO" id="GO:0006072">
    <property type="term" value="P:glycerol-3-phosphate metabolic process"/>
    <property type="evidence" value="ECO:0007669"/>
    <property type="project" value="InterPro"/>
</dbReference>
<proteinExistence type="inferred from homology"/>
<comment type="cofactor">
    <cofactor evidence="1">
        <name>FAD</name>
        <dbReference type="ChEBI" id="CHEBI:57692"/>
    </cofactor>
</comment>